<dbReference type="PANTHER" id="PTHR42711">
    <property type="entry name" value="ABC TRANSPORTER ATP-BINDING PROTEIN"/>
    <property type="match status" value="1"/>
</dbReference>
<keyword evidence="2" id="KW-0547">Nucleotide-binding</keyword>
<organism evidence="5 6">
    <name type="scientific">Bacillus salitolerans</name>
    <dbReference type="NCBI Taxonomy" id="1437434"/>
    <lineage>
        <taxon>Bacteria</taxon>
        <taxon>Bacillati</taxon>
        <taxon>Bacillota</taxon>
        <taxon>Bacilli</taxon>
        <taxon>Bacillales</taxon>
        <taxon>Bacillaceae</taxon>
        <taxon>Bacillus</taxon>
    </lineage>
</organism>
<protein>
    <submittedName>
        <fullName evidence="5">ABC transporter ATP-binding protein</fullName>
    </submittedName>
</protein>
<keyword evidence="6" id="KW-1185">Reference proteome</keyword>
<dbReference type="RefSeq" id="WP_377926106.1">
    <property type="nucleotide sequence ID" value="NZ_JBHUEM010000001.1"/>
</dbReference>
<gene>
    <name evidence="5" type="ORF">ACFSCX_00455</name>
</gene>
<dbReference type="SUPFAM" id="SSF52540">
    <property type="entry name" value="P-loop containing nucleoside triphosphate hydrolases"/>
    <property type="match status" value="1"/>
</dbReference>
<accession>A0ABW4LJU1</accession>
<dbReference type="Gene3D" id="3.40.50.300">
    <property type="entry name" value="P-loop containing nucleotide triphosphate hydrolases"/>
    <property type="match status" value="1"/>
</dbReference>
<name>A0ABW4LJU1_9BACI</name>
<feature type="domain" description="ABC transporter" evidence="4">
    <location>
        <begin position="3"/>
        <end position="237"/>
    </location>
</feature>
<dbReference type="InterPro" id="IPR003439">
    <property type="entry name" value="ABC_transporter-like_ATP-bd"/>
</dbReference>
<evidence type="ECO:0000256" key="2">
    <source>
        <dbReference type="ARBA" id="ARBA00022741"/>
    </source>
</evidence>
<evidence type="ECO:0000256" key="3">
    <source>
        <dbReference type="ARBA" id="ARBA00022840"/>
    </source>
</evidence>
<dbReference type="PANTHER" id="PTHR42711:SF19">
    <property type="entry name" value="DOXORUBICIN RESISTANCE ATP-BINDING PROTEIN DRRA"/>
    <property type="match status" value="1"/>
</dbReference>
<proteinExistence type="predicted"/>
<evidence type="ECO:0000256" key="1">
    <source>
        <dbReference type="ARBA" id="ARBA00022448"/>
    </source>
</evidence>
<dbReference type="GO" id="GO:0005524">
    <property type="term" value="F:ATP binding"/>
    <property type="evidence" value="ECO:0007669"/>
    <property type="project" value="UniProtKB-KW"/>
</dbReference>
<dbReference type="SMART" id="SM00382">
    <property type="entry name" value="AAA"/>
    <property type="match status" value="1"/>
</dbReference>
<dbReference type="InterPro" id="IPR050763">
    <property type="entry name" value="ABC_transporter_ATP-binding"/>
</dbReference>
<dbReference type="InterPro" id="IPR027417">
    <property type="entry name" value="P-loop_NTPase"/>
</dbReference>
<keyword evidence="3 5" id="KW-0067">ATP-binding</keyword>
<dbReference type="PROSITE" id="PS50893">
    <property type="entry name" value="ABC_TRANSPORTER_2"/>
    <property type="match status" value="1"/>
</dbReference>
<dbReference type="EMBL" id="JBHUEM010000001">
    <property type="protein sequence ID" value="MFD1735023.1"/>
    <property type="molecule type" value="Genomic_DNA"/>
</dbReference>
<dbReference type="Proteomes" id="UP001597214">
    <property type="component" value="Unassembled WGS sequence"/>
</dbReference>
<keyword evidence="1" id="KW-0813">Transport</keyword>
<dbReference type="InterPro" id="IPR003593">
    <property type="entry name" value="AAA+_ATPase"/>
</dbReference>
<reference evidence="6" key="1">
    <citation type="journal article" date="2019" name="Int. J. Syst. Evol. Microbiol.">
        <title>The Global Catalogue of Microorganisms (GCM) 10K type strain sequencing project: providing services to taxonomists for standard genome sequencing and annotation.</title>
        <authorList>
            <consortium name="The Broad Institute Genomics Platform"/>
            <consortium name="The Broad Institute Genome Sequencing Center for Infectious Disease"/>
            <person name="Wu L."/>
            <person name="Ma J."/>
        </authorList>
    </citation>
    <scope>NUCLEOTIDE SEQUENCE [LARGE SCALE GENOMIC DNA]</scope>
    <source>
        <strain evidence="6">CCUG 49339</strain>
    </source>
</reference>
<comment type="caution">
    <text evidence="5">The sequence shown here is derived from an EMBL/GenBank/DDBJ whole genome shotgun (WGS) entry which is preliminary data.</text>
</comment>
<evidence type="ECO:0000259" key="4">
    <source>
        <dbReference type="PROSITE" id="PS50893"/>
    </source>
</evidence>
<sequence>MILTVKGLTKVFNGRGKSQTIANDNLSFSIDEGEIFGLLGQNGAGKTTLVNQIVGLLTPDRGDIHLLGESILQTPARARSICSVQPQSQVPLGFLTPKHAVSHMGKMRAGKYFNPKRMEELFEALDMGEWVNTEGVKLSGGARRLTAFCMAVIAPGQLVILDEPTNDVDPVRRRYLWQVIRDLTNDGTSVILVTHNVLEAEKAVDRVAIINKGKFLAQGTPSEIKSSVSNQVRIEISLAKESAKINIPSWALSSHQNGTRLLFSMAPSNVSSTIDWAADQVEKGCIMDYSLSPTTIEDAYIELTSNKVEVSQ</sequence>
<dbReference type="Pfam" id="PF00005">
    <property type="entry name" value="ABC_tran"/>
    <property type="match status" value="1"/>
</dbReference>
<evidence type="ECO:0000313" key="6">
    <source>
        <dbReference type="Proteomes" id="UP001597214"/>
    </source>
</evidence>
<evidence type="ECO:0000313" key="5">
    <source>
        <dbReference type="EMBL" id="MFD1735023.1"/>
    </source>
</evidence>